<dbReference type="GeneID" id="20196351"/>
<evidence type="ECO:0000256" key="4">
    <source>
        <dbReference type="SAM" id="Coils"/>
    </source>
</evidence>
<dbReference type="PANTHER" id="PTHR10129:SF48">
    <property type="entry name" value="MAF-S, ISOFORM B"/>
    <property type="match status" value="1"/>
</dbReference>
<dbReference type="Proteomes" id="UP000015101">
    <property type="component" value="Unassembled WGS sequence"/>
</dbReference>
<evidence type="ECO:0000259" key="5">
    <source>
        <dbReference type="Pfam" id="PF03131"/>
    </source>
</evidence>
<dbReference type="FunCoup" id="T1EIF1">
    <property type="interactions" value="422"/>
</dbReference>
<evidence type="ECO:0000256" key="2">
    <source>
        <dbReference type="ARBA" id="ARBA00023125"/>
    </source>
</evidence>
<keyword evidence="8" id="KW-1185">Reference proteome</keyword>
<evidence type="ECO:0000313" key="8">
    <source>
        <dbReference type="Proteomes" id="UP000015101"/>
    </source>
</evidence>
<dbReference type="HOGENOM" id="CLU_112948_3_0_1"/>
<name>T1EIF1_HELRO</name>
<dbReference type="OrthoDB" id="5974330at2759"/>
<dbReference type="Pfam" id="PF03131">
    <property type="entry name" value="bZIP_Maf"/>
    <property type="match status" value="1"/>
</dbReference>
<dbReference type="SUPFAM" id="SSF47454">
    <property type="entry name" value="A DNA-binding domain in eukaryotic transcription factors"/>
    <property type="match status" value="1"/>
</dbReference>
<evidence type="ECO:0000313" key="7">
    <source>
        <dbReference type="EnsemblMetazoa" id="HelroP136669"/>
    </source>
</evidence>
<dbReference type="PANTHER" id="PTHR10129">
    <property type="entry name" value="TRANSCRIPTION FACTOR MAF"/>
    <property type="match status" value="1"/>
</dbReference>
<dbReference type="GO" id="GO:0003700">
    <property type="term" value="F:DNA-binding transcription factor activity"/>
    <property type="evidence" value="ECO:0007669"/>
    <property type="project" value="InterPro"/>
</dbReference>
<proteinExistence type="predicted"/>
<keyword evidence="2" id="KW-0238">DNA-binding</keyword>
<reference evidence="7" key="3">
    <citation type="submission" date="2015-06" db="UniProtKB">
        <authorList>
            <consortium name="EnsemblMetazoa"/>
        </authorList>
    </citation>
    <scope>IDENTIFICATION</scope>
</reference>
<feature type="domain" description="Basic leucine zipper" evidence="5">
    <location>
        <begin position="2"/>
        <end position="74"/>
    </location>
</feature>
<keyword evidence="4" id="KW-0175">Coiled coil</keyword>
<dbReference type="AlphaFoldDB" id="T1EIF1"/>
<evidence type="ECO:0000256" key="3">
    <source>
        <dbReference type="ARBA" id="ARBA00023163"/>
    </source>
</evidence>
<dbReference type="OMA" id="CRNKRVE"/>
<keyword evidence="3" id="KW-0804">Transcription</keyword>
<dbReference type="KEGG" id="hro:HELRODRAFT_136669"/>
<dbReference type="Gene3D" id="1.20.5.170">
    <property type="match status" value="1"/>
</dbReference>
<dbReference type="EMBL" id="AMQM01002623">
    <property type="status" value="NOT_ANNOTATED_CDS"/>
    <property type="molecule type" value="Genomic_DNA"/>
</dbReference>
<organism evidence="7 8">
    <name type="scientific">Helobdella robusta</name>
    <name type="common">Californian leech</name>
    <dbReference type="NCBI Taxonomy" id="6412"/>
    <lineage>
        <taxon>Eukaryota</taxon>
        <taxon>Metazoa</taxon>
        <taxon>Spiralia</taxon>
        <taxon>Lophotrochozoa</taxon>
        <taxon>Annelida</taxon>
        <taxon>Clitellata</taxon>
        <taxon>Hirudinea</taxon>
        <taxon>Rhynchobdellida</taxon>
        <taxon>Glossiphoniidae</taxon>
        <taxon>Helobdella</taxon>
    </lineage>
</organism>
<dbReference type="InterPro" id="IPR024874">
    <property type="entry name" value="Transcription_factor_Maf_fam"/>
</dbReference>
<dbReference type="RefSeq" id="XP_009010405.1">
    <property type="nucleotide sequence ID" value="XM_009012157.1"/>
</dbReference>
<evidence type="ECO:0000313" key="6">
    <source>
        <dbReference type="EMBL" id="ESO11917.1"/>
    </source>
</evidence>
<keyword evidence="1" id="KW-0805">Transcription regulation</keyword>
<reference evidence="8" key="1">
    <citation type="submission" date="2012-12" db="EMBL/GenBank/DDBJ databases">
        <authorList>
            <person name="Hellsten U."/>
            <person name="Grimwood J."/>
            <person name="Chapman J.A."/>
            <person name="Shapiro H."/>
            <person name="Aerts A."/>
            <person name="Otillar R.P."/>
            <person name="Terry A.Y."/>
            <person name="Boore J.L."/>
            <person name="Simakov O."/>
            <person name="Marletaz F."/>
            <person name="Cho S.-J."/>
            <person name="Edsinger-Gonzales E."/>
            <person name="Havlak P."/>
            <person name="Kuo D.-H."/>
            <person name="Larsson T."/>
            <person name="Lv J."/>
            <person name="Arendt D."/>
            <person name="Savage R."/>
            <person name="Osoegawa K."/>
            <person name="de Jong P."/>
            <person name="Lindberg D.R."/>
            <person name="Seaver E.C."/>
            <person name="Weisblat D.A."/>
            <person name="Putnam N.H."/>
            <person name="Grigoriev I.V."/>
            <person name="Rokhsar D.S."/>
        </authorList>
    </citation>
    <scope>NUCLEOTIDE SEQUENCE</scope>
</reference>
<dbReference type="InParanoid" id="T1EIF1"/>
<dbReference type="EMBL" id="KB095812">
    <property type="protein sequence ID" value="ESO11917.1"/>
    <property type="molecule type" value="Genomic_DNA"/>
</dbReference>
<dbReference type="InterPro" id="IPR008917">
    <property type="entry name" value="TF_DNA-bd_sf"/>
</dbReference>
<dbReference type="CTD" id="20196351"/>
<gene>
    <name evidence="7" type="primary">20196351</name>
    <name evidence="6" type="ORF">HELRODRAFT_136669</name>
</gene>
<reference evidence="6 8" key="2">
    <citation type="journal article" date="2013" name="Nature">
        <title>Insights into bilaterian evolution from three spiralian genomes.</title>
        <authorList>
            <person name="Simakov O."/>
            <person name="Marletaz F."/>
            <person name="Cho S.J."/>
            <person name="Edsinger-Gonzales E."/>
            <person name="Havlak P."/>
            <person name="Hellsten U."/>
            <person name="Kuo D.H."/>
            <person name="Larsson T."/>
            <person name="Lv J."/>
            <person name="Arendt D."/>
            <person name="Savage R."/>
            <person name="Osoegawa K."/>
            <person name="de Jong P."/>
            <person name="Grimwood J."/>
            <person name="Chapman J.A."/>
            <person name="Shapiro H."/>
            <person name="Aerts A."/>
            <person name="Otillar R.P."/>
            <person name="Terry A.Y."/>
            <person name="Boore J.L."/>
            <person name="Grigoriev I.V."/>
            <person name="Lindberg D.R."/>
            <person name="Seaver E.C."/>
            <person name="Weisblat D.A."/>
            <person name="Putnam N.H."/>
            <person name="Rokhsar D.S."/>
        </authorList>
    </citation>
    <scope>NUCLEOTIDE SEQUENCE</scope>
</reference>
<dbReference type="InterPro" id="IPR004826">
    <property type="entry name" value="bZIP_Maf"/>
</dbReference>
<dbReference type="GO" id="GO:0003677">
    <property type="term" value="F:DNA binding"/>
    <property type="evidence" value="ECO:0007669"/>
    <property type="project" value="UniProtKB-KW"/>
</dbReference>
<protein>
    <recommendedName>
        <fullName evidence="5">Basic leucine zipper domain-containing protein</fullName>
    </recommendedName>
</protein>
<feature type="coiled-coil region" evidence="4">
    <location>
        <begin position="46"/>
        <end position="73"/>
    </location>
</feature>
<dbReference type="eggNOG" id="KOG4196">
    <property type="taxonomic scope" value="Eukaryota"/>
</dbReference>
<dbReference type="STRING" id="6412.T1EIF1"/>
<dbReference type="EnsemblMetazoa" id="HelroT136669">
    <property type="protein sequence ID" value="HelroP136669"/>
    <property type="gene ID" value="HelroG136669"/>
</dbReference>
<sequence>LSTDELLSLTVGELNKKMKNVNVSQVKEVKQLRRTLKNRGYAAICRNKRVEQIGKLEAEKKSLQKEISTLKQEKN</sequence>
<accession>T1EIF1</accession>
<evidence type="ECO:0000256" key="1">
    <source>
        <dbReference type="ARBA" id="ARBA00023015"/>
    </source>
</evidence>